<dbReference type="AlphaFoldDB" id="A0AAV7V2X4"/>
<protein>
    <submittedName>
        <fullName evidence="1">Uncharacterized protein</fullName>
    </submittedName>
</protein>
<gene>
    <name evidence="1" type="ORF">NDU88_003832</name>
</gene>
<accession>A0AAV7V2X4</accession>
<comment type="caution">
    <text evidence="1">The sequence shown here is derived from an EMBL/GenBank/DDBJ whole genome shotgun (WGS) entry which is preliminary data.</text>
</comment>
<evidence type="ECO:0000313" key="2">
    <source>
        <dbReference type="Proteomes" id="UP001066276"/>
    </source>
</evidence>
<reference evidence="1" key="1">
    <citation type="journal article" date="2022" name="bioRxiv">
        <title>Sequencing and chromosome-scale assembly of the giantPleurodeles waltlgenome.</title>
        <authorList>
            <person name="Brown T."/>
            <person name="Elewa A."/>
            <person name="Iarovenko S."/>
            <person name="Subramanian E."/>
            <person name="Araus A.J."/>
            <person name="Petzold A."/>
            <person name="Susuki M."/>
            <person name="Suzuki K.-i.T."/>
            <person name="Hayashi T."/>
            <person name="Toyoda A."/>
            <person name="Oliveira C."/>
            <person name="Osipova E."/>
            <person name="Leigh N.D."/>
            <person name="Simon A."/>
            <person name="Yun M.H."/>
        </authorList>
    </citation>
    <scope>NUCLEOTIDE SEQUENCE</scope>
    <source>
        <strain evidence="1">20211129_DDA</strain>
        <tissue evidence="1">Liver</tissue>
    </source>
</reference>
<dbReference type="EMBL" id="JANPWB010000004">
    <property type="protein sequence ID" value="KAJ1194544.1"/>
    <property type="molecule type" value="Genomic_DNA"/>
</dbReference>
<dbReference type="Proteomes" id="UP001066276">
    <property type="component" value="Chromosome 2_2"/>
</dbReference>
<name>A0AAV7V2X4_PLEWA</name>
<organism evidence="1 2">
    <name type="scientific">Pleurodeles waltl</name>
    <name type="common">Iberian ribbed newt</name>
    <dbReference type="NCBI Taxonomy" id="8319"/>
    <lineage>
        <taxon>Eukaryota</taxon>
        <taxon>Metazoa</taxon>
        <taxon>Chordata</taxon>
        <taxon>Craniata</taxon>
        <taxon>Vertebrata</taxon>
        <taxon>Euteleostomi</taxon>
        <taxon>Amphibia</taxon>
        <taxon>Batrachia</taxon>
        <taxon>Caudata</taxon>
        <taxon>Salamandroidea</taxon>
        <taxon>Salamandridae</taxon>
        <taxon>Pleurodelinae</taxon>
        <taxon>Pleurodeles</taxon>
    </lineage>
</organism>
<evidence type="ECO:0000313" key="1">
    <source>
        <dbReference type="EMBL" id="KAJ1194544.1"/>
    </source>
</evidence>
<sequence length="89" mass="10983">MWYSQVVSVLWKREWLPDEYRQENRNKNPTVSVLWKREWFPAEYRQENRNKNPTGNAPRTPRPFLWERLDTELTCRGSLTRRRLLLCFA</sequence>
<proteinExistence type="predicted"/>
<keyword evidence="2" id="KW-1185">Reference proteome</keyword>